<keyword evidence="2" id="KW-0812">Transmembrane</keyword>
<sequence>MVDGFADSGRAASEPEKGMSAGAQAIAAVVVVGGLALALWALGGTLRQGPGKSEPAKCEASHHTKPSKGVTGAQLCTALNRPDLPALLGTPDEYAQTADGNESTITSADGSKTSTPEADVDLKTYSLKLSVSDDDIPVADMAAFLGATAQRRTVLGHPAVLYSDRTIALSFNLGGGKARTGPGGIARSLLVARDAKDGGGFYEVSLWRQDFATPDDTALFRVAEQVLPTVPGWRTG</sequence>
<keyword evidence="2" id="KW-0472">Membrane</keyword>
<keyword evidence="2" id="KW-1133">Transmembrane helix</keyword>
<dbReference type="Pfam" id="PF19721">
    <property type="entry name" value="DUF6215"/>
    <property type="match status" value="1"/>
</dbReference>
<proteinExistence type="predicted"/>
<evidence type="ECO:0000313" key="3">
    <source>
        <dbReference type="EMBL" id="MDC2957166.1"/>
    </source>
</evidence>
<dbReference type="RefSeq" id="WP_272176431.1">
    <property type="nucleotide sequence ID" value="NZ_JAQOSK010000008.1"/>
</dbReference>
<name>A0ABT5FXK2_9ACTN</name>
<accession>A0ABT5FXK2</accession>
<dbReference type="EMBL" id="JAQOSK010000008">
    <property type="protein sequence ID" value="MDC2957166.1"/>
    <property type="molecule type" value="Genomic_DNA"/>
</dbReference>
<evidence type="ECO:0000256" key="2">
    <source>
        <dbReference type="SAM" id="Phobius"/>
    </source>
</evidence>
<dbReference type="InterPro" id="IPR046187">
    <property type="entry name" value="DUF6215"/>
</dbReference>
<organism evidence="3 4">
    <name type="scientific">Streptomyces gilvifuscus</name>
    <dbReference type="NCBI Taxonomy" id="1550617"/>
    <lineage>
        <taxon>Bacteria</taxon>
        <taxon>Bacillati</taxon>
        <taxon>Actinomycetota</taxon>
        <taxon>Actinomycetes</taxon>
        <taxon>Kitasatosporales</taxon>
        <taxon>Streptomycetaceae</taxon>
        <taxon>Streptomyces</taxon>
    </lineage>
</organism>
<evidence type="ECO:0000256" key="1">
    <source>
        <dbReference type="SAM" id="MobiDB-lite"/>
    </source>
</evidence>
<dbReference type="Proteomes" id="UP001221328">
    <property type="component" value="Unassembled WGS sequence"/>
</dbReference>
<comment type="caution">
    <text evidence="3">The sequence shown here is derived from an EMBL/GenBank/DDBJ whole genome shotgun (WGS) entry which is preliminary data.</text>
</comment>
<protein>
    <submittedName>
        <fullName evidence="3">DUF6215 domain-containing protein</fullName>
    </submittedName>
</protein>
<feature type="compositionally biased region" description="Polar residues" evidence="1">
    <location>
        <begin position="98"/>
        <end position="116"/>
    </location>
</feature>
<gene>
    <name evidence="3" type="ORF">PO587_22125</name>
</gene>
<reference evidence="3 4" key="1">
    <citation type="journal article" date="2015" name="Int. J. Syst. Evol. Microbiol.">
        <title>Streptomyces gilvifuscus sp. nov., an actinomycete that produces antibacterial compounds isolated from soil.</title>
        <authorList>
            <person name="Nguyen T.M."/>
            <person name="Kim J."/>
        </authorList>
    </citation>
    <scope>NUCLEOTIDE SEQUENCE [LARGE SCALE GENOMIC DNA]</scope>
    <source>
        <strain evidence="3 4">T113</strain>
    </source>
</reference>
<keyword evidence="4" id="KW-1185">Reference proteome</keyword>
<evidence type="ECO:0000313" key="4">
    <source>
        <dbReference type="Proteomes" id="UP001221328"/>
    </source>
</evidence>
<feature type="region of interest" description="Disordered" evidence="1">
    <location>
        <begin position="87"/>
        <end position="116"/>
    </location>
</feature>
<feature type="region of interest" description="Disordered" evidence="1">
    <location>
        <begin position="48"/>
        <end position="73"/>
    </location>
</feature>
<feature type="transmembrane region" description="Helical" evidence="2">
    <location>
        <begin position="20"/>
        <end position="42"/>
    </location>
</feature>